<keyword evidence="2" id="KW-0238">DNA-binding</keyword>
<keyword evidence="7" id="KW-1185">Reference proteome</keyword>
<name>A0A516H0Q7_9PROT</name>
<dbReference type="AlphaFoldDB" id="A0A516H0Q7"/>
<dbReference type="EMBL" id="CP041636">
    <property type="protein sequence ID" value="QDO97359.1"/>
    <property type="molecule type" value="Genomic_DNA"/>
</dbReference>
<sequence length="235" mass="25798">MSEKRTLAEQLRDTLAEQIVTGERLPGARLDEADLAETFGMSRTPVREALKALAGIGMVEYRPHRGALVALPTTRRIEEMFEVMAEIEATCARLATLRMTASERRELAAIHGAALTLVKAGDLKEYASFNNEFHDLIYRGSKNDFLAETAWATRRRVLPFRRSQFRVLGRLQDSHAEHDRVVQAILSGDAPGAEAAMRGHVGKVTTVSLGQVTEARPEQSPADAPTAGLAIRPAK</sequence>
<dbReference type="Gene3D" id="1.20.120.530">
    <property type="entry name" value="GntR ligand-binding domain-like"/>
    <property type="match status" value="1"/>
</dbReference>
<evidence type="ECO:0000256" key="1">
    <source>
        <dbReference type="ARBA" id="ARBA00023015"/>
    </source>
</evidence>
<dbReference type="PANTHER" id="PTHR43537">
    <property type="entry name" value="TRANSCRIPTIONAL REGULATOR, GNTR FAMILY"/>
    <property type="match status" value="1"/>
</dbReference>
<dbReference type="GO" id="GO:0003677">
    <property type="term" value="F:DNA binding"/>
    <property type="evidence" value="ECO:0007669"/>
    <property type="project" value="UniProtKB-KW"/>
</dbReference>
<dbReference type="Pfam" id="PF07729">
    <property type="entry name" value="FCD"/>
    <property type="match status" value="1"/>
</dbReference>
<dbReference type="PROSITE" id="PS50949">
    <property type="entry name" value="HTH_GNTR"/>
    <property type="match status" value="1"/>
</dbReference>
<dbReference type="Gene3D" id="1.10.10.10">
    <property type="entry name" value="Winged helix-like DNA-binding domain superfamily/Winged helix DNA-binding domain"/>
    <property type="match status" value="1"/>
</dbReference>
<dbReference type="InterPro" id="IPR036390">
    <property type="entry name" value="WH_DNA-bd_sf"/>
</dbReference>
<evidence type="ECO:0000256" key="2">
    <source>
        <dbReference type="ARBA" id="ARBA00023125"/>
    </source>
</evidence>
<proteinExistence type="predicted"/>
<reference evidence="6 7" key="1">
    <citation type="submission" date="2019-07" db="EMBL/GenBank/DDBJ databases">
        <title>Genome sequencing for Ferrovibrio sp. K5.</title>
        <authorList>
            <person name="Park S.-J."/>
        </authorList>
    </citation>
    <scope>NUCLEOTIDE SEQUENCE [LARGE SCALE GENOMIC DNA]</scope>
    <source>
        <strain evidence="6 7">K5</strain>
    </source>
</reference>
<organism evidence="6 7">
    <name type="scientific">Ferrovibrio terrae</name>
    <dbReference type="NCBI Taxonomy" id="2594003"/>
    <lineage>
        <taxon>Bacteria</taxon>
        <taxon>Pseudomonadati</taxon>
        <taxon>Pseudomonadota</taxon>
        <taxon>Alphaproteobacteria</taxon>
        <taxon>Rhodospirillales</taxon>
        <taxon>Rhodospirillaceae</taxon>
        <taxon>Ferrovibrio</taxon>
    </lineage>
</organism>
<evidence type="ECO:0000259" key="5">
    <source>
        <dbReference type="PROSITE" id="PS50949"/>
    </source>
</evidence>
<evidence type="ECO:0000256" key="4">
    <source>
        <dbReference type="SAM" id="MobiDB-lite"/>
    </source>
</evidence>
<dbReference type="RefSeq" id="WP_144068340.1">
    <property type="nucleotide sequence ID" value="NZ_CP041636.1"/>
</dbReference>
<dbReference type="CDD" id="cd07377">
    <property type="entry name" value="WHTH_GntR"/>
    <property type="match status" value="1"/>
</dbReference>
<dbReference type="KEGG" id="fer:FNB15_08815"/>
<dbReference type="OrthoDB" id="9789310at2"/>
<dbReference type="Pfam" id="PF00392">
    <property type="entry name" value="GntR"/>
    <property type="match status" value="1"/>
</dbReference>
<evidence type="ECO:0000313" key="7">
    <source>
        <dbReference type="Proteomes" id="UP000317496"/>
    </source>
</evidence>
<feature type="domain" description="HTH gntR-type" evidence="5">
    <location>
        <begin position="5"/>
        <end position="72"/>
    </location>
</feature>
<dbReference type="PRINTS" id="PR00035">
    <property type="entry name" value="HTHGNTR"/>
</dbReference>
<dbReference type="Proteomes" id="UP000317496">
    <property type="component" value="Chromosome"/>
</dbReference>
<dbReference type="InterPro" id="IPR011711">
    <property type="entry name" value="GntR_C"/>
</dbReference>
<dbReference type="PANTHER" id="PTHR43537:SF49">
    <property type="entry name" value="TRANSCRIPTIONAL REGULATORY PROTEIN"/>
    <property type="match status" value="1"/>
</dbReference>
<evidence type="ECO:0000256" key="3">
    <source>
        <dbReference type="ARBA" id="ARBA00023163"/>
    </source>
</evidence>
<keyword evidence="3" id="KW-0804">Transcription</keyword>
<dbReference type="SMART" id="SM00345">
    <property type="entry name" value="HTH_GNTR"/>
    <property type="match status" value="1"/>
</dbReference>
<dbReference type="InterPro" id="IPR000524">
    <property type="entry name" value="Tscrpt_reg_HTH_GntR"/>
</dbReference>
<keyword evidence="1" id="KW-0805">Transcription regulation</keyword>
<dbReference type="SMART" id="SM00895">
    <property type="entry name" value="FCD"/>
    <property type="match status" value="1"/>
</dbReference>
<feature type="region of interest" description="Disordered" evidence="4">
    <location>
        <begin position="214"/>
        <end position="235"/>
    </location>
</feature>
<dbReference type="InterPro" id="IPR008920">
    <property type="entry name" value="TF_FadR/GntR_C"/>
</dbReference>
<dbReference type="SUPFAM" id="SSF46785">
    <property type="entry name" value="Winged helix' DNA-binding domain"/>
    <property type="match status" value="1"/>
</dbReference>
<evidence type="ECO:0000313" key="6">
    <source>
        <dbReference type="EMBL" id="QDO97359.1"/>
    </source>
</evidence>
<dbReference type="InterPro" id="IPR036388">
    <property type="entry name" value="WH-like_DNA-bd_sf"/>
</dbReference>
<gene>
    <name evidence="6" type="ORF">FNB15_08815</name>
</gene>
<dbReference type="SUPFAM" id="SSF48008">
    <property type="entry name" value="GntR ligand-binding domain-like"/>
    <property type="match status" value="1"/>
</dbReference>
<dbReference type="GO" id="GO:0003700">
    <property type="term" value="F:DNA-binding transcription factor activity"/>
    <property type="evidence" value="ECO:0007669"/>
    <property type="project" value="InterPro"/>
</dbReference>
<accession>A0A516H0Q7</accession>
<protein>
    <submittedName>
        <fullName evidence="6">GntR family transcriptional regulator</fullName>
    </submittedName>
</protein>